<dbReference type="CDD" id="cd11326">
    <property type="entry name" value="AmyAc_Glg_debranch"/>
    <property type="match status" value="1"/>
</dbReference>
<evidence type="ECO:0000256" key="4">
    <source>
        <dbReference type="SAM" id="MobiDB-lite"/>
    </source>
</evidence>
<sequence>MIQSTMTVWPGRPYPLGASWDGEGVNFALFSEPAEQVVLCLFDAKGKHEIAQIPLIERSGGVWHGYLPEARPDLLYGYRVHGPYAPEQGHRFNPHKLLLDPYAKSIVGPIHWSDAQFGYRIGSRNEDLSFNTRNSAPGMPKCQVVDAAFMWGDDRPPHIPWHDTLIYELHVRGFTMRHPEVPPPLRGTYAGLACGPVIDYFKALGVTALDLLPIHYFVDERHLLDRGLRNYWGYSPMGYFAPDPRYAASDHPVSEFKSMVKTLHSAGIEVILDVVYNHTAEGNQFGPTLSFRGLDNATYYRLVADQPRYYMDYTGCGNTLNTAHPQVLQLIMDSLRYWVQEMRVDGFRFDLAAALARGEHEVDQAGAFMAIIQQDPVLSQVKLIAEPWDVGEGGYQVGKFPVGWSEWNGKYRDVVRDYWRGEGGLIGDLAFRLTGSADLYQHNGRRPHASINFITAHDGFTLYDLVSFNERHNEANGENNQDGESHNRSWNCGAEGDTSEPEILALRLHQRRNFLATLLLSQGVPMLLAGDEVGRTQRGNNNAYCQDNDLSWFNWDLAWLPENRELLMFTQRLIRLRQRHPTFHRRHFFRGIHGDGVRDILWFNPDGREIDDDEWSHDYARCLGLYLPGDVLAEQDERGHWLQDDDFLLLCNAHHEEVPFVLPVLRDSMLFEVLLDTALPHGQPTESSSHPPEESYPVQSRSLVLLRHRRPSPS</sequence>
<dbReference type="InterPro" id="IPR013780">
    <property type="entry name" value="Glyco_hydro_b"/>
</dbReference>
<evidence type="ECO:0000256" key="1">
    <source>
        <dbReference type="ARBA" id="ARBA00008061"/>
    </source>
</evidence>
<dbReference type="EMBL" id="CBTK010000262">
    <property type="protein sequence ID" value="CDH46504.1"/>
    <property type="molecule type" value="Genomic_DNA"/>
</dbReference>
<dbReference type="InterPro" id="IPR044505">
    <property type="entry name" value="GlgX_Isoamylase_N_E_set"/>
</dbReference>
<evidence type="ECO:0000259" key="5">
    <source>
        <dbReference type="SMART" id="SM00642"/>
    </source>
</evidence>
<dbReference type="InterPro" id="IPR006047">
    <property type="entry name" value="GH13_cat_dom"/>
</dbReference>
<feature type="domain" description="Glycosyl hydrolase family 13 catalytic" evidence="5">
    <location>
        <begin position="143"/>
        <end position="577"/>
    </location>
</feature>
<feature type="region of interest" description="Disordered" evidence="4">
    <location>
        <begin position="681"/>
        <end position="714"/>
    </location>
</feature>
<dbReference type="EC" id="3.2.1.-" evidence="6"/>
<gene>
    <name evidence="6" type="primary">glgX</name>
    <name evidence="6" type="ORF">BN874_470011</name>
</gene>
<dbReference type="Gene3D" id="2.60.40.10">
    <property type="entry name" value="Immunoglobulins"/>
    <property type="match status" value="1"/>
</dbReference>
<dbReference type="GO" id="GO:0004135">
    <property type="term" value="F:amylo-alpha-1,6-glucosidase activity"/>
    <property type="evidence" value="ECO:0007669"/>
    <property type="project" value="InterPro"/>
</dbReference>
<dbReference type="InterPro" id="IPR011837">
    <property type="entry name" value="Glycogen_debranch_GlgX"/>
</dbReference>
<dbReference type="RefSeq" id="WP_034435189.1">
    <property type="nucleotide sequence ID" value="NZ_CBTK010000262.1"/>
</dbReference>
<dbReference type="CDD" id="cd02856">
    <property type="entry name" value="E_set_GDE_Isoamylase_N"/>
    <property type="match status" value="1"/>
</dbReference>
<keyword evidence="3 6" id="KW-0326">Glycosidase</keyword>
<evidence type="ECO:0000256" key="2">
    <source>
        <dbReference type="ARBA" id="ARBA00022801"/>
    </source>
</evidence>
<dbReference type="Pfam" id="PF00128">
    <property type="entry name" value="Alpha-amylase"/>
    <property type="match status" value="2"/>
</dbReference>
<dbReference type="InterPro" id="IPR017853">
    <property type="entry name" value="GH"/>
</dbReference>
<evidence type="ECO:0000313" key="6">
    <source>
        <dbReference type="EMBL" id="CDH46504.1"/>
    </source>
</evidence>
<dbReference type="AlphaFoldDB" id="A0A7U7GDX2"/>
<dbReference type="InterPro" id="IPR013783">
    <property type="entry name" value="Ig-like_fold"/>
</dbReference>
<evidence type="ECO:0000256" key="3">
    <source>
        <dbReference type="ARBA" id="ARBA00023295"/>
    </source>
</evidence>
<dbReference type="Gene3D" id="2.60.40.1180">
    <property type="entry name" value="Golgi alpha-mannosidase II"/>
    <property type="match status" value="1"/>
</dbReference>
<dbReference type="OrthoDB" id="3236218at2"/>
<dbReference type="PANTHER" id="PTHR43002">
    <property type="entry name" value="GLYCOGEN DEBRANCHING ENZYME"/>
    <property type="match status" value="1"/>
</dbReference>
<dbReference type="InterPro" id="IPR004193">
    <property type="entry name" value="Glyco_hydro_13_N"/>
</dbReference>
<comment type="caution">
    <text evidence="6">The sequence shown here is derived from an EMBL/GenBank/DDBJ whole genome shotgun (WGS) entry which is preliminary data.</text>
</comment>
<proteinExistence type="inferred from homology"/>
<protein>
    <submittedName>
        <fullName evidence="6">Glycogen debranching enzyme</fullName>
        <ecNumber evidence="6">3.2.1.-</ecNumber>
    </submittedName>
</protein>
<dbReference type="InterPro" id="IPR014756">
    <property type="entry name" value="Ig_E-set"/>
</dbReference>
<dbReference type="NCBIfam" id="TIGR02100">
    <property type="entry name" value="glgX_debranch"/>
    <property type="match status" value="1"/>
</dbReference>
<dbReference type="SUPFAM" id="SSF81296">
    <property type="entry name" value="E set domains"/>
    <property type="match status" value="1"/>
</dbReference>
<dbReference type="SUPFAM" id="SSF51445">
    <property type="entry name" value="(Trans)glycosidases"/>
    <property type="match status" value="1"/>
</dbReference>
<dbReference type="SMART" id="SM00642">
    <property type="entry name" value="Aamy"/>
    <property type="match status" value="1"/>
</dbReference>
<evidence type="ECO:0000313" key="7">
    <source>
        <dbReference type="Proteomes" id="UP000019184"/>
    </source>
</evidence>
<dbReference type="Pfam" id="PF02922">
    <property type="entry name" value="CBM_48"/>
    <property type="match status" value="1"/>
</dbReference>
<keyword evidence="7" id="KW-1185">Reference proteome</keyword>
<dbReference type="Proteomes" id="UP000019184">
    <property type="component" value="Unassembled WGS sequence"/>
</dbReference>
<accession>A0A7U7GDX2</accession>
<comment type="similarity">
    <text evidence="1">Belongs to the glycosyl hydrolase 13 family.</text>
</comment>
<organism evidence="6 7">
    <name type="scientific">Candidatus Contendobacter odensis Run_B_J11</name>
    <dbReference type="NCBI Taxonomy" id="1400861"/>
    <lineage>
        <taxon>Bacteria</taxon>
        <taxon>Pseudomonadati</taxon>
        <taxon>Pseudomonadota</taxon>
        <taxon>Gammaproteobacteria</taxon>
        <taxon>Candidatus Competibacteraceae</taxon>
        <taxon>Candidatus Contendibacter</taxon>
    </lineage>
</organism>
<dbReference type="GO" id="GO:0005980">
    <property type="term" value="P:glycogen catabolic process"/>
    <property type="evidence" value="ECO:0007669"/>
    <property type="project" value="InterPro"/>
</dbReference>
<reference evidence="6 7" key="1">
    <citation type="journal article" date="2014" name="ISME J.">
        <title>Candidatus Competibacter-lineage genomes retrieved from metagenomes reveal functional metabolic diversity.</title>
        <authorList>
            <person name="McIlroy S.J."/>
            <person name="Albertsen M."/>
            <person name="Andresen E.K."/>
            <person name="Saunders A.M."/>
            <person name="Kristiansen R."/>
            <person name="Stokholm-Bjerregaard M."/>
            <person name="Nielsen K.L."/>
            <person name="Nielsen P.H."/>
        </authorList>
    </citation>
    <scope>NUCLEOTIDE SEQUENCE [LARGE SCALE GENOMIC DNA]</scope>
    <source>
        <strain evidence="6 7">Run_B_J11</strain>
    </source>
</reference>
<dbReference type="SUPFAM" id="SSF51011">
    <property type="entry name" value="Glycosyl hydrolase domain"/>
    <property type="match status" value="1"/>
</dbReference>
<dbReference type="Gene3D" id="3.20.20.80">
    <property type="entry name" value="Glycosidases"/>
    <property type="match status" value="1"/>
</dbReference>
<keyword evidence="2 6" id="KW-0378">Hydrolase</keyword>
<name>A0A7U7GDX2_9GAMM</name>